<feature type="disulfide bond" evidence="11">
    <location>
        <begin position="857"/>
        <end position="918"/>
    </location>
</feature>
<dbReference type="GeneTree" id="ENSGT00940000164475"/>
<evidence type="ECO:0000256" key="4">
    <source>
        <dbReference type="ARBA" id="ARBA00022737"/>
    </source>
</evidence>
<dbReference type="SUPFAM" id="SSF56487">
    <property type="entry name" value="SRCR-like"/>
    <property type="match status" value="8"/>
</dbReference>
<feature type="disulfide bond" evidence="11">
    <location>
        <begin position="452"/>
        <end position="516"/>
    </location>
</feature>
<reference evidence="13" key="1">
    <citation type="submission" date="2025-08" db="UniProtKB">
        <authorList>
            <consortium name="Ensembl"/>
        </authorList>
    </citation>
    <scope>IDENTIFICATION</scope>
</reference>
<keyword evidence="2" id="KW-0964">Secreted</keyword>
<evidence type="ECO:0000256" key="11">
    <source>
        <dbReference type="PROSITE-ProRule" id="PRU00196"/>
    </source>
</evidence>
<evidence type="ECO:0000256" key="1">
    <source>
        <dbReference type="ARBA" id="ARBA00004613"/>
    </source>
</evidence>
<feature type="disulfide bond" evidence="11">
    <location>
        <begin position="675"/>
        <end position="736"/>
    </location>
</feature>
<dbReference type="PROSITE" id="PS00420">
    <property type="entry name" value="SRCR_1"/>
    <property type="match status" value="7"/>
</dbReference>
<dbReference type="Ensembl" id="ENSSHBT00005012241.1">
    <property type="protein sequence ID" value="ENSSHBP00005010177.1"/>
    <property type="gene ID" value="ENSSHBG00005008827.1"/>
</dbReference>
<reference evidence="13" key="2">
    <citation type="submission" date="2025-09" db="UniProtKB">
        <authorList>
            <consortium name="Ensembl"/>
        </authorList>
    </citation>
    <scope>IDENTIFICATION</scope>
</reference>
<feature type="disulfide bond" evidence="11">
    <location>
        <begin position="358"/>
        <end position="419"/>
    </location>
</feature>
<feature type="domain" description="SRCR" evidence="12">
    <location>
        <begin position="320"/>
        <end position="420"/>
    </location>
</feature>
<dbReference type="PROSITE" id="PS50287">
    <property type="entry name" value="SRCR_2"/>
    <property type="match status" value="8"/>
</dbReference>
<sequence>MEKVRLVNYGSRCAGRVEIFHNKQWGTVCDDNWDLVDAEVVCRQLDCGRALSAPGRSQFGRGDGIIWMDETNCTGTENALSACPARPWGTGNCYHGEDAGVVYSLIPEPASLRLANGSHRCAGRVEVLHEEHWGAVCGQSWDKWDAEVVCRELGCGTALPASEGANFGTSPLRVRLENVNCQGTELSLRECPASSGGDRSCDHGKHASVVCSGGFAPVRLVNGSGGCAGRVEVFHNGKWGTVCDDSWDFLDAKVLCRQLGCGAVVLAPHRAHYGQGQGPIWLDNVRCTGTEAALSECRSKGWGIHGCEHGEDASVICSALRLVNGPHRCAGRVEVFHSQQWGTVCDDGWDLLDAAVVCRQLGCGAALSAPGLSGFGQGSGPIWLDGVSCVGTEATLAECPVKPWGQHACNHVEDASVVCAGDPHPRLRLVGGLSECSGRVEVFYANKWGTICDDNWDLRDAAVVCRALGCGAAVLASGSARFGWGAGPIWLDDVSCTGQETDFFQCPAKMWGIHNCHHGEDAGVVSADLRLVDGPHRCAGRVEVLHAGQWGTVCDDGWDLKDAVVVCQQLGCGSAEAAPALAHFKQGTGRIWLDDVACTGSEDTLAQCHARPWGQNNCNHGEDAGVVCAGSWNMSSLRLVDGPHRCAGRVEVLHAGQWGTVCDDGWDLSDAKVVCRQLGCGSAQEAHGHAHFGQGTGHIWLDDVSCTGSEDTLAQCQSHPWGRSNCHHGEDAGVVCSGTAHPAVTLESIAGMTTGSVCSAHVSRVGIMECEALAQVVQRSGGCPIPGHIPGQAGCGFGQPDLVEDVPAHYANITDTVQIRLANGPNRCAGRVEVQYKQQWGTICDDDWDLNDAKVICRELGCGTAIAAPGQAHFGPGVDPIWLDNAKCTGMETTFAQCNPRSWGLHNCNHNEDAGVVCSGGQWLPQKVVLAVAGRLQRWGDISDGNDR</sequence>
<evidence type="ECO:0000256" key="8">
    <source>
        <dbReference type="ARBA" id="ARBA00058074"/>
    </source>
</evidence>
<proteinExistence type="predicted"/>
<dbReference type="GO" id="GO:0005886">
    <property type="term" value="C:plasma membrane"/>
    <property type="evidence" value="ECO:0007669"/>
    <property type="project" value="TreeGrafter"/>
</dbReference>
<evidence type="ECO:0000313" key="13">
    <source>
        <dbReference type="Ensembl" id="ENSSHBP00005010177.1"/>
    </source>
</evidence>
<evidence type="ECO:0000259" key="12">
    <source>
        <dbReference type="PROSITE" id="PS50287"/>
    </source>
</evidence>
<feature type="disulfide bond" evidence="11">
    <location>
        <begin position="567"/>
        <end position="628"/>
    </location>
</feature>
<dbReference type="Proteomes" id="UP000472266">
    <property type="component" value="Unplaced"/>
</dbReference>
<keyword evidence="5 11" id="KW-1015">Disulfide bond</keyword>
<comment type="subunit">
    <text evidence="9">Interacts with LGALS1 and laminin.</text>
</comment>
<keyword evidence="3" id="KW-0732">Signal</keyword>
<comment type="function">
    <text evidence="8">Binds to extracellular matrix proteins. Binds to pathogen-associated molecular patterns (PAMPs) present on the cell walls of Gram-positive and Gram-negative bacteria and fungi, behaving as a pattern recognition receptor (PRR). Induces bacterial and fungal aggregation and subsequent inhibition of PAMP-induced cytokine release. Does not possess intrinsic bactericidal activity. May play a role in the innate defense and homeostasis of certain epithelial surfaces.</text>
</comment>
<comment type="subcellular location">
    <subcellularLocation>
        <location evidence="1">Secreted</location>
    </subcellularLocation>
</comment>
<name>A0A672U5U7_STRHB</name>
<dbReference type="FunFam" id="3.10.250.10:FF:000007">
    <property type="entry name" value="Soluble scavenger receptor cysteine-rich domain-containing protein SSC5D"/>
    <property type="match status" value="3"/>
</dbReference>
<evidence type="ECO:0000256" key="7">
    <source>
        <dbReference type="ARBA" id="ARBA00023180"/>
    </source>
</evidence>
<feature type="disulfide bond" evidence="11">
    <location>
        <begin position="29"/>
        <end position="93"/>
    </location>
</feature>
<dbReference type="PRINTS" id="PR00258">
    <property type="entry name" value="SPERACTRCPTR"/>
</dbReference>
<dbReference type="PANTHER" id="PTHR48071:SF15">
    <property type="entry name" value="SRCR DOMAIN-CONTAINING PROTEIN"/>
    <property type="match status" value="1"/>
</dbReference>
<feature type="domain" description="SRCR" evidence="12">
    <location>
        <begin position="218"/>
        <end position="318"/>
    </location>
</feature>
<evidence type="ECO:0000256" key="10">
    <source>
        <dbReference type="ARBA" id="ARBA00069168"/>
    </source>
</evidence>
<feature type="disulfide bond" evidence="11">
    <location>
        <begin position="287"/>
        <end position="297"/>
    </location>
</feature>
<feature type="domain" description="SRCR" evidence="12">
    <location>
        <begin position="112"/>
        <end position="212"/>
    </location>
</feature>
<dbReference type="GO" id="GO:0031638">
    <property type="term" value="P:zymogen activation"/>
    <property type="evidence" value="ECO:0007669"/>
    <property type="project" value="TreeGrafter"/>
</dbReference>
<evidence type="ECO:0000256" key="9">
    <source>
        <dbReference type="ARBA" id="ARBA00064153"/>
    </source>
</evidence>
<feature type="domain" description="SRCR" evidence="12">
    <location>
        <begin position="427"/>
        <end position="527"/>
    </location>
</feature>
<keyword evidence="4" id="KW-0677">Repeat</keyword>
<feature type="disulfide bond" evidence="11">
    <location>
        <begin position="706"/>
        <end position="716"/>
    </location>
</feature>
<feature type="disulfide bond" evidence="11">
    <location>
        <begin position="554"/>
        <end position="618"/>
    </location>
</feature>
<accession>A0A672U5U7</accession>
<protein>
    <recommendedName>
        <fullName evidence="10">Soluble scavenger receptor cysteine-rich domain-containing protein SSC5D</fullName>
    </recommendedName>
</protein>
<feature type="disulfide bond" evidence="11">
    <location>
        <begin position="150"/>
        <end position="211"/>
    </location>
</feature>
<keyword evidence="7" id="KW-0325">Glycoprotein</keyword>
<dbReference type="Gene3D" id="3.10.250.10">
    <property type="entry name" value="SRCR-like domain"/>
    <property type="match status" value="8"/>
</dbReference>
<feature type="domain" description="SRCR" evidence="12">
    <location>
        <begin position="637"/>
        <end position="737"/>
    </location>
</feature>
<feature type="domain" description="SRCR" evidence="12">
    <location>
        <begin position="4"/>
        <end position="104"/>
    </location>
</feature>
<feature type="disulfide bond" evidence="11">
    <location>
        <begin position="243"/>
        <end position="307"/>
    </location>
</feature>
<feature type="disulfide bond" evidence="11">
    <location>
        <begin position="844"/>
        <end position="908"/>
    </location>
</feature>
<comment type="caution">
    <text evidence="11">Lacks conserved residue(s) required for the propagation of feature annotation.</text>
</comment>
<feature type="disulfide bond" evidence="11">
    <location>
        <begin position="598"/>
        <end position="608"/>
    </location>
</feature>
<dbReference type="FunFam" id="3.10.250.10:FF:000002">
    <property type="entry name" value="Scavenger receptor cysteine-rich type 1 protein M130"/>
    <property type="match status" value="1"/>
</dbReference>
<feature type="disulfide bond" evidence="11">
    <location>
        <begin position="888"/>
        <end position="898"/>
    </location>
</feature>
<evidence type="ECO:0000256" key="2">
    <source>
        <dbReference type="ARBA" id="ARBA00022525"/>
    </source>
</evidence>
<dbReference type="GO" id="GO:0005615">
    <property type="term" value="C:extracellular space"/>
    <property type="evidence" value="ECO:0007669"/>
    <property type="project" value="TreeGrafter"/>
</dbReference>
<feature type="disulfide bond" evidence="11">
    <location>
        <begin position="662"/>
        <end position="726"/>
    </location>
</feature>
<feature type="disulfide bond" evidence="11">
    <location>
        <begin position="389"/>
        <end position="399"/>
    </location>
</feature>
<dbReference type="PANTHER" id="PTHR48071">
    <property type="entry name" value="SRCR DOMAIN-CONTAINING PROTEIN"/>
    <property type="match status" value="1"/>
</dbReference>
<dbReference type="Pfam" id="PF00530">
    <property type="entry name" value="SRCR"/>
    <property type="match status" value="8"/>
</dbReference>
<evidence type="ECO:0000313" key="14">
    <source>
        <dbReference type="Proteomes" id="UP000472266"/>
    </source>
</evidence>
<dbReference type="InterPro" id="IPR036772">
    <property type="entry name" value="SRCR-like_dom_sf"/>
</dbReference>
<dbReference type="AlphaFoldDB" id="A0A672U5U7"/>
<feature type="disulfide bond" evidence="11">
    <location>
        <begin position="256"/>
        <end position="317"/>
    </location>
</feature>
<organism evidence="13 14">
    <name type="scientific">Strigops habroptila</name>
    <name type="common">Kakapo</name>
    <dbReference type="NCBI Taxonomy" id="2489341"/>
    <lineage>
        <taxon>Eukaryota</taxon>
        <taxon>Metazoa</taxon>
        <taxon>Chordata</taxon>
        <taxon>Craniata</taxon>
        <taxon>Vertebrata</taxon>
        <taxon>Euteleostomi</taxon>
        <taxon>Archelosauria</taxon>
        <taxon>Archosauria</taxon>
        <taxon>Dinosauria</taxon>
        <taxon>Saurischia</taxon>
        <taxon>Theropoda</taxon>
        <taxon>Coelurosauria</taxon>
        <taxon>Aves</taxon>
        <taxon>Neognathae</taxon>
        <taxon>Neoaves</taxon>
        <taxon>Telluraves</taxon>
        <taxon>Australaves</taxon>
        <taxon>Psittaciformes</taxon>
        <taxon>Psittacidae</taxon>
        <taxon>Strigops</taxon>
    </lineage>
</organism>
<dbReference type="InterPro" id="IPR001190">
    <property type="entry name" value="SRCR"/>
</dbReference>
<keyword evidence="14" id="KW-1185">Reference proteome</keyword>
<feature type="domain" description="SRCR" evidence="12">
    <location>
        <begin position="819"/>
        <end position="919"/>
    </location>
</feature>
<dbReference type="FunFam" id="3.10.250.10:FF:000006">
    <property type="entry name" value="neurotrypsin isoform X2"/>
    <property type="match status" value="2"/>
</dbReference>
<dbReference type="SMART" id="SM00202">
    <property type="entry name" value="SR"/>
    <property type="match status" value="8"/>
</dbReference>
<feature type="disulfide bond" evidence="11">
    <location>
        <begin position="73"/>
        <end position="83"/>
    </location>
</feature>
<dbReference type="FunFam" id="3.10.250.10:FF:000031">
    <property type="entry name" value="RIKEN cDNA 5830411N06, isoform CRA_a"/>
    <property type="match status" value="1"/>
</dbReference>
<evidence type="ECO:0000256" key="5">
    <source>
        <dbReference type="ARBA" id="ARBA00023157"/>
    </source>
</evidence>
<feature type="domain" description="SRCR" evidence="12">
    <location>
        <begin position="529"/>
        <end position="629"/>
    </location>
</feature>
<dbReference type="FunFam" id="3.10.250.10:FF:000001">
    <property type="entry name" value="Lysyl oxidase 4 isoform X1"/>
    <property type="match status" value="1"/>
</dbReference>
<feature type="disulfide bond" evidence="11">
    <location>
        <begin position="137"/>
        <end position="201"/>
    </location>
</feature>
<keyword evidence="6" id="KW-0675">Receptor</keyword>
<evidence type="ECO:0000256" key="3">
    <source>
        <dbReference type="ARBA" id="ARBA00022729"/>
    </source>
</evidence>
<dbReference type="GO" id="GO:0004252">
    <property type="term" value="F:serine-type endopeptidase activity"/>
    <property type="evidence" value="ECO:0007669"/>
    <property type="project" value="TreeGrafter"/>
</dbReference>
<evidence type="ECO:0000256" key="6">
    <source>
        <dbReference type="ARBA" id="ARBA00023170"/>
    </source>
</evidence>
<feature type="disulfide bond" evidence="11">
    <location>
        <begin position="181"/>
        <end position="191"/>
    </location>
</feature>
<feature type="disulfide bond" evidence="11">
    <location>
        <begin position="345"/>
        <end position="409"/>
    </location>
</feature>
<feature type="disulfide bond" evidence="11">
    <location>
        <begin position="496"/>
        <end position="506"/>
    </location>
</feature>